<dbReference type="AlphaFoldDB" id="A0A3Q8RSQ0"/>
<dbReference type="RefSeq" id="WP_125068497.1">
    <property type="nucleotide sequence ID" value="NZ_CP032548.1"/>
</dbReference>
<dbReference type="EMBL" id="CP032548">
    <property type="protein sequence ID" value="AZJ36608.1"/>
    <property type="molecule type" value="Genomic_DNA"/>
</dbReference>
<sequence>MAKIEEITALLIEEIETFQKAVNQLSKDTDKIKNHKITVDTSQIQSVFKEFNSELTSNLKEQQNQIRTLQNKLNKTIIVPKWMIVLFSSFFIICLLSISINFYQYQKFKNVEETNYIKGREEITNHIQEFFKKNPEALKQYQQWKNND</sequence>
<dbReference type="Proteomes" id="UP000274593">
    <property type="component" value="Chromosome"/>
</dbReference>
<feature type="coiled-coil region" evidence="1">
    <location>
        <begin position="52"/>
        <end position="79"/>
    </location>
</feature>
<reference evidence="3 4" key="1">
    <citation type="submission" date="2018-09" db="EMBL/GenBank/DDBJ databases">
        <title>Insights into the microbiota of Asian seabass (Lates calcarifer) with tenacibaculosis symptoms and description of sp. nov. Tenacibaculum singaporense.</title>
        <authorList>
            <person name="Miyake S."/>
            <person name="Soh M."/>
            <person name="Azman M.N."/>
            <person name="Ngoh S.Y."/>
            <person name="Orban L."/>
        </authorList>
    </citation>
    <scope>NUCLEOTIDE SEQUENCE [LARGE SCALE GENOMIC DNA]</scope>
    <source>
        <strain evidence="3 4">DSM 106434</strain>
    </source>
</reference>
<dbReference type="Pfam" id="PF20503">
    <property type="entry name" value="DUF6730"/>
    <property type="match status" value="1"/>
</dbReference>
<keyword evidence="1" id="KW-0175">Coiled coil</keyword>
<name>A0A3Q8RSQ0_9FLAO</name>
<protein>
    <submittedName>
        <fullName evidence="3">Uncharacterized protein</fullName>
    </submittedName>
</protein>
<gene>
    <name evidence="3" type="ORF">D6T69_14140</name>
</gene>
<evidence type="ECO:0000256" key="1">
    <source>
        <dbReference type="SAM" id="Coils"/>
    </source>
</evidence>
<keyword evidence="2" id="KW-1133">Transmembrane helix</keyword>
<evidence type="ECO:0000313" key="3">
    <source>
        <dbReference type="EMBL" id="AZJ36608.1"/>
    </source>
</evidence>
<keyword evidence="4" id="KW-1185">Reference proteome</keyword>
<accession>A0A3Q8RSQ0</accession>
<feature type="transmembrane region" description="Helical" evidence="2">
    <location>
        <begin position="82"/>
        <end position="103"/>
    </location>
</feature>
<keyword evidence="2" id="KW-0472">Membrane</keyword>
<dbReference type="KEGG" id="tsig:D6T69_14140"/>
<proteinExistence type="predicted"/>
<keyword evidence="2" id="KW-0812">Transmembrane</keyword>
<dbReference type="InterPro" id="IPR046617">
    <property type="entry name" value="DUF6730"/>
</dbReference>
<organism evidence="3 4">
    <name type="scientific">Tenacibaculum singaporense</name>
    <dbReference type="NCBI Taxonomy" id="2358479"/>
    <lineage>
        <taxon>Bacteria</taxon>
        <taxon>Pseudomonadati</taxon>
        <taxon>Bacteroidota</taxon>
        <taxon>Flavobacteriia</taxon>
        <taxon>Flavobacteriales</taxon>
        <taxon>Flavobacteriaceae</taxon>
        <taxon>Tenacibaculum</taxon>
    </lineage>
</organism>
<evidence type="ECO:0000313" key="4">
    <source>
        <dbReference type="Proteomes" id="UP000274593"/>
    </source>
</evidence>
<evidence type="ECO:0000256" key="2">
    <source>
        <dbReference type="SAM" id="Phobius"/>
    </source>
</evidence>